<keyword evidence="3" id="KW-1185">Reference proteome</keyword>
<protein>
    <submittedName>
        <fullName evidence="2">Uncharacterized protein</fullName>
    </submittedName>
</protein>
<keyword evidence="1" id="KW-1133">Transmembrane helix</keyword>
<organism evidence="2 3">
    <name type="scientific">Bradyrhizobium pachyrhizi</name>
    <dbReference type="NCBI Taxonomy" id="280333"/>
    <lineage>
        <taxon>Bacteria</taxon>
        <taxon>Pseudomonadati</taxon>
        <taxon>Pseudomonadota</taxon>
        <taxon>Alphaproteobacteria</taxon>
        <taxon>Hyphomicrobiales</taxon>
        <taxon>Nitrobacteraceae</taxon>
        <taxon>Bradyrhizobium</taxon>
    </lineage>
</organism>
<proteinExistence type="predicted"/>
<evidence type="ECO:0000313" key="2">
    <source>
        <dbReference type="EMBL" id="MVT63638.1"/>
    </source>
</evidence>
<name>A0A844S967_9BRAD</name>
<feature type="transmembrane region" description="Helical" evidence="1">
    <location>
        <begin position="36"/>
        <end position="57"/>
    </location>
</feature>
<dbReference type="AlphaFoldDB" id="A0A844S967"/>
<dbReference type="Proteomes" id="UP000436468">
    <property type="component" value="Unassembled WGS sequence"/>
</dbReference>
<gene>
    <name evidence="2" type="ORF">GPL21_00735</name>
</gene>
<keyword evidence="1" id="KW-0472">Membrane</keyword>
<dbReference type="RefSeq" id="WP_157340454.1">
    <property type="nucleotide sequence ID" value="NZ_CP121667.1"/>
</dbReference>
<reference evidence="2 3" key="1">
    <citation type="submission" date="2019-12" db="EMBL/GenBank/DDBJ databases">
        <title>Draft genome sequences Bradyrhizobium cajani AMBPC1010, Bradyrhizobium pachyrhizi AMBPC1040 and Bradyrhizobium yuanmingense ALSPC3051, three plant growth promoting strains isolated from nodules of Cajanus cajan L. in Dominican Republic.</title>
        <authorList>
            <person name="Flores-Felix J.D."/>
            <person name="Araujo J."/>
            <person name="Diaz-Alcantara C."/>
            <person name="Gonzalez-Andres F."/>
            <person name="Velazquez E."/>
        </authorList>
    </citation>
    <scope>NUCLEOTIDE SEQUENCE [LARGE SCALE GENOMIC DNA]</scope>
    <source>
        <strain evidence="2 3">1040</strain>
    </source>
</reference>
<evidence type="ECO:0000313" key="3">
    <source>
        <dbReference type="Proteomes" id="UP000436468"/>
    </source>
</evidence>
<evidence type="ECO:0000256" key="1">
    <source>
        <dbReference type="SAM" id="Phobius"/>
    </source>
</evidence>
<comment type="caution">
    <text evidence="2">The sequence shown here is derived from an EMBL/GenBank/DDBJ whole genome shotgun (WGS) entry which is preliminary data.</text>
</comment>
<keyword evidence="1" id="KW-0812">Transmembrane</keyword>
<sequence>MDFNPPAGSKISVVTEGPDPVIVIPPDNSMALSAGLLMVILLVFGVIVLIHTASTILSGQGNVFLVIWMGLWMPGLAFAACALYRLFRRRRRGPVPETLTLKRNGVGYDSGLVPLLLKGRAISFPKQMHVDLDHRQLQSLRLRGNVVGQWRLTIDVGADRIDIAPNASGVEREWIARLLAKHYGLTQV</sequence>
<dbReference type="EMBL" id="WQNF01000001">
    <property type="protein sequence ID" value="MVT63638.1"/>
    <property type="molecule type" value="Genomic_DNA"/>
</dbReference>
<feature type="transmembrane region" description="Helical" evidence="1">
    <location>
        <begin position="63"/>
        <end position="84"/>
    </location>
</feature>
<accession>A0A844S967</accession>